<evidence type="ECO:0000256" key="5">
    <source>
        <dbReference type="ARBA" id="ARBA00022840"/>
    </source>
</evidence>
<evidence type="ECO:0000256" key="4">
    <source>
        <dbReference type="ARBA" id="ARBA00022801"/>
    </source>
</evidence>
<keyword evidence="5 9" id="KW-0067">ATP-binding</keyword>
<comment type="similarity">
    <text evidence="1">Belongs to the ABC transporter superfamily.</text>
</comment>
<evidence type="ECO:0000256" key="1">
    <source>
        <dbReference type="ARBA" id="ARBA00005417"/>
    </source>
</evidence>
<dbReference type="InterPro" id="IPR008979">
    <property type="entry name" value="Galactose-bd-like_sf"/>
</dbReference>
<keyword evidence="4" id="KW-0378">Hydrolase</keyword>
<keyword evidence="7" id="KW-0472">Membrane</keyword>
<dbReference type="Pfam" id="PF08530">
    <property type="entry name" value="PepX_C"/>
    <property type="match status" value="1"/>
</dbReference>
<feature type="transmembrane region" description="Helical" evidence="7">
    <location>
        <begin position="651"/>
        <end position="673"/>
    </location>
</feature>
<dbReference type="SUPFAM" id="SSF53474">
    <property type="entry name" value="alpha/beta-Hydrolases"/>
    <property type="match status" value="1"/>
</dbReference>
<sequence length="987" mass="101986">MPHDGAWSPTVDRVAPSPRSRRTLALVAVVVLLAGLAGVVVWTRSGGGPPPVRTRDLRIDVADGPGRDQPVQLDATFYLPQRTPAPAVLVAHGFGGDKDAVAAEARELAERGFVALAYSARGFGRSTGQIALNSPDYEVVDAQQVLDWLSRQPEVTTDAPGDPRVGVTGGSYGGALALLLAGVDPRVDALAPVITYNDLGQALLPNAGTTGKLTPRSPAAGAFAADGVFKRGWAGLFFAAGLGPGGSTAPKGEAPEPGQPRTGEPSPTTGPNPRGTRSDRPGGPQPGQPGQPGQQPGQQGPATCGRFRPEVCQAYVEVTTTGRASAATVELLRRSSPASVTERIKAPTLLVQGEQDTLFGLDQSDATARQITAAGGTVKTVWYSGGHDGGNPGPSVRRQIADWFTFHLRRTGPDPGEGFEYAVQGAFRSGGPTIRTAVADRYPGLEGAGAGDDEVERRSVGLRGPAQTVLNPPGGNPAAISSLPGLGSRLSGSGSGAAALAGGLAVDVPGQTALFTSEPVDAQVLVTGSSRVRLRVSAVPGQPTTGEAVLFVKLYDVAPDGRRTLPGNAVAPVRVGGLPADGAPVEVTVTLPGVVRPVEAGHRLQVAVSTTDQGYAGPTAPAVHRVELAGDGQLSVPTVPGRRAAGNGTPAVPLLGVGVVLAVVVLVSLGGAVRRRHLDNVDEELTDVPLVIRDLSKSYRGGLKAVDGLSFRVERGQVLGLLGPNGAGKTTTLRMLMGLVRPSTGEIRVFGHRVLPGVPVLSRIGVFVERTGFLPHLSGMDNLRLYWAATGRPAEQARAEEALEIAGLGRAVHRRVGTYSQGMRQRLAIAQAMLGLPDLLVLDEPTNGLDPPQIHHMREVLRRYAATGRTVVVSSHLLAEVEQTCSHVVVMHHGRLVAVGEVGEIVAGGEVAFRVDDPELAADALRGLVGVGTVTPDGQVVHADLGDLPRSAAVAALVAAGVAVDQVGPRRRLEDAFLQLVGEEAVE</sequence>
<dbReference type="GO" id="GO:0005524">
    <property type="term" value="F:ATP binding"/>
    <property type="evidence" value="ECO:0007669"/>
    <property type="project" value="UniProtKB-KW"/>
</dbReference>
<evidence type="ECO:0000313" key="9">
    <source>
        <dbReference type="EMBL" id="SHG14442.1"/>
    </source>
</evidence>
<keyword evidence="3" id="KW-0547">Nucleotide-binding</keyword>
<dbReference type="Gene3D" id="2.60.120.260">
    <property type="entry name" value="Galactose-binding domain-like"/>
    <property type="match status" value="1"/>
</dbReference>
<dbReference type="InterPro" id="IPR029058">
    <property type="entry name" value="AB_hydrolase_fold"/>
</dbReference>
<dbReference type="InterPro" id="IPR000383">
    <property type="entry name" value="Xaa-Pro-like_dom"/>
</dbReference>
<dbReference type="STRING" id="2017.SAMN05444320_106532"/>
<dbReference type="InterPro" id="IPR017871">
    <property type="entry name" value="ABC_transporter-like_CS"/>
</dbReference>
<dbReference type="Gene3D" id="3.40.50.1820">
    <property type="entry name" value="alpha/beta hydrolase"/>
    <property type="match status" value="2"/>
</dbReference>
<evidence type="ECO:0000256" key="6">
    <source>
        <dbReference type="SAM" id="MobiDB-lite"/>
    </source>
</evidence>
<dbReference type="EMBL" id="FQVN01000006">
    <property type="protein sequence ID" value="SHG14442.1"/>
    <property type="molecule type" value="Genomic_DNA"/>
</dbReference>
<dbReference type="InterPro" id="IPR013736">
    <property type="entry name" value="Xaa-Pro_dipept_C"/>
</dbReference>
<gene>
    <name evidence="9" type="ORF">SAMN05444320_106532</name>
</gene>
<feature type="transmembrane region" description="Helical" evidence="7">
    <location>
        <begin position="23"/>
        <end position="43"/>
    </location>
</feature>
<dbReference type="PROSITE" id="PS00211">
    <property type="entry name" value="ABC_TRANSPORTER_1"/>
    <property type="match status" value="1"/>
</dbReference>
<feature type="compositionally biased region" description="Low complexity" evidence="6">
    <location>
        <begin position="291"/>
        <end position="301"/>
    </location>
</feature>
<keyword evidence="7" id="KW-0812">Transmembrane</keyword>
<dbReference type="Pfam" id="PF02129">
    <property type="entry name" value="Peptidase_S15"/>
    <property type="match status" value="1"/>
</dbReference>
<dbReference type="PANTHER" id="PTHR43335:SF4">
    <property type="entry name" value="ABC TRANSPORTER, ATP-BINDING PROTEIN"/>
    <property type="match status" value="1"/>
</dbReference>
<evidence type="ECO:0000256" key="2">
    <source>
        <dbReference type="ARBA" id="ARBA00022448"/>
    </source>
</evidence>
<protein>
    <submittedName>
        <fullName evidence="9">ABC-2 type transport system ATP-binding protein</fullName>
    </submittedName>
</protein>
<dbReference type="PANTHER" id="PTHR43335">
    <property type="entry name" value="ABC TRANSPORTER, ATP-BINDING PROTEIN"/>
    <property type="match status" value="1"/>
</dbReference>
<evidence type="ECO:0000259" key="8">
    <source>
        <dbReference type="PROSITE" id="PS50893"/>
    </source>
</evidence>
<proteinExistence type="inferred from homology"/>
<evidence type="ECO:0000256" key="3">
    <source>
        <dbReference type="ARBA" id="ARBA00022741"/>
    </source>
</evidence>
<dbReference type="GO" id="GO:0016887">
    <property type="term" value="F:ATP hydrolysis activity"/>
    <property type="evidence" value="ECO:0007669"/>
    <property type="project" value="InterPro"/>
</dbReference>
<evidence type="ECO:0000256" key="7">
    <source>
        <dbReference type="SAM" id="Phobius"/>
    </source>
</evidence>
<keyword evidence="2" id="KW-0813">Transport</keyword>
<dbReference type="Pfam" id="PF00005">
    <property type="entry name" value="ABC_tran"/>
    <property type="match status" value="1"/>
</dbReference>
<evidence type="ECO:0000313" key="10">
    <source>
        <dbReference type="Proteomes" id="UP000184501"/>
    </source>
</evidence>
<dbReference type="AlphaFoldDB" id="A0A1M5HF33"/>
<keyword evidence="10" id="KW-1185">Reference proteome</keyword>
<name>A0A1M5HF33_STRHI</name>
<dbReference type="SUPFAM" id="SSF49785">
    <property type="entry name" value="Galactose-binding domain-like"/>
    <property type="match status" value="1"/>
</dbReference>
<dbReference type="InterPro" id="IPR003439">
    <property type="entry name" value="ABC_transporter-like_ATP-bd"/>
</dbReference>
<dbReference type="PROSITE" id="PS50893">
    <property type="entry name" value="ABC_TRANSPORTER_2"/>
    <property type="match status" value="1"/>
</dbReference>
<dbReference type="Proteomes" id="UP000184501">
    <property type="component" value="Unassembled WGS sequence"/>
</dbReference>
<reference evidence="9 10" key="1">
    <citation type="submission" date="2016-11" db="EMBL/GenBank/DDBJ databases">
        <authorList>
            <person name="Jaros S."/>
            <person name="Januszkiewicz K."/>
            <person name="Wedrychowicz H."/>
        </authorList>
    </citation>
    <scope>NUCLEOTIDE SEQUENCE [LARGE SCALE GENOMIC DNA]</scope>
    <source>
        <strain evidence="9 10">DSM 44523</strain>
    </source>
</reference>
<dbReference type="SUPFAM" id="SSF52540">
    <property type="entry name" value="P-loop containing nucleoside triphosphate hydrolases"/>
    <property type="match status" value="1"/>
</dbReference>
<dbReference type="GO" id="GO:0008239">
    <property type="term" value="F:dipeptidyl-peptidase activity"/>
    <property type="evidence" value="ECO:0007669"/>
    <property type="project" value="InterPro"/>
</dbReference>
<dbReference type="InterPro" id="IPR027417">
    <property type="entry name" value="P-loop_NTPase"/>
</dbReference>
<dbReference type="Gene3D" id="3.40.50.300">
    <property type="entry name" value="P-loop containing nucleotide triphosphate hydrolases"/>
    <property type="match status" value="1"/>
</dbReference>
<organism evidence="9 10">
    <name type="scientific">Streptoalloteichus hindustanus</name>
    <dbReference type="NCBI Taxonomy" id="2017"/>
    <lineage>
        <taxon>Bacteria</taxon>
        <taxon>Bacillati</taxon>
        <taxon>Actinomycetota</taxon>
        <taxon>Actinomycetes</taxon>
        <taxon>Pseudonocardiales</taxon>
        <taxon>Pseudonocardiaceae</taxon>
        <taxon>Streptoalloteichus</taxon>
    </lineage>
</organism>
<dbReference type="SMART" id="SM00382">
    <property type="entry name" value="AAA"/>
    <property type="match status" value="1"/>
</dbReference>
<dbReference type="InterPro" id="IPR003593">
    <property type="entry name" value="AAA+_ATPase"/>
</dbReference>
<accession>A0A1M5HF33</accession>
<feature type="domain" description="ABC transporter" evidence="8">
    <location>
        <begin position="690"/>
        <end position="918"/>
    </location>
</feature>
<keyword evidence="7" id="KW-1133">Transmembrane helix</keyword>
<feature type="region of interest" description="Disordered" evidence="6">
    <location>
        <begin position="245"/>
        <end position="305"/>
    </location>
</feature>
<dbReference type="SMART" id="SM00939">
    <property type="entry name" value="PepX_C"/>
    <property type="match status" value="1"/>
</dbReference>